<dbReference type="PANTHER" id="PTHR10773">
    <property type="entry name" value="DNA-DIRECTED RNA POLYMERASES I, II, AND III SUBUNIT RPABC2"/>
    <property type="match status" value="1"/>
</dbReference>
<gene>
    <name evidence="2" type="ORF">ACAOBT_LOCUS13526</name>
</gene>
<dbReference type="AlphaFoldDB" id="A0A9P0PGC6"/>
<evidence type="ECO:0000256" key="1">
    <source>
        <dbReference type="SAM" id="MobiDB-lite"/>
    </source>
</evidence>
<evidence type="ECO:0000313" key="3">
    <source>
        <dbReference type="Proteomes" id="UP001152888"/>
    </source>
</evidence>
<keyword evidence="3" id="KW-1185">Reference proteome</keyword>
<proteinExistence type="predicted"/>
<name>A0A9P0PGC6_ACAOB</name>
<comment type="caution">
    <text evidence="2">The sequence shown here is derived from an EMBL/GenBank/DDBJ whole genome shotgun (WGS) entry which is preliminary data.</text>
</comment>
<reference evidence="2" key="1">
    <citation type="submission" date="2022-03" db="EMBL/GenBank/DDBJ databases">
        <authorList>
            <person name="Sayadi A."/>
        </authorList>
    </citation>
    <scope>NUCLEOTIDE SEQUENCE</scope>
</reference>
<feature type="region of interest" description="Disordered" evidence="1">
    <location>
        <begin position="209"/>
        <end position="244"/>
    </location>
</feature>
<feature type="compositionally biased region" description="Acidic residues" evidence="1">
    <location>
        <begin position="216"/>
        <end position="226"/>
    </location>
</feature>
<evidence type="ECO:0000313" key="2">
    <source>
        <dbReference type="EMBL" id="CAH1979593.1"/>
    </source>
</evidence>
<protein>
    <submittedName>
        <fullName evidence="2">Uncharacterized protein</fullName>
    </submittedName>
</protein>
<organism evidence="2 3">
    <name type="scientific">Acanthoscelides obtectus</name>
    <name type="common">Bean weevil</name>
    <name type="synonym">Bruchus obtectus</name>
    <dbReference type="NCBI Taxonomy" id="200917"/>
    <lineage>
        <taxon>Eukaryota</taxon>
        <taxon>Metazoa</taxon>
        <taxon>Ecdysozoa</taxon>
        <taxon>Arthropoda</taxon>
        <taxon>Hexapoda</taxon>
        <taxon>Insecta</taxon>
        <taxon>Pterygota</taxon>
        <taxon>Neoptera</taxon>
        <taxon>Endopterygota</taxon>
        <taxon>Coleoptera</taxon>
        <taxon>Polyphaga</taxon>
        <taxon>Cucujiformia</taxon>
        <taxon>Chrysomeloidea</taxon>
        <taxon>Chrysomelidae</taxon>
        <taxon>Bruchinae</taxon>
        <taxon>Bruchini</taxon>
        <taxon>Acanthoscelides</taxon>
    </lineage>
</organism>
<feature type="region of interest" description="Disordered" evidence="1">
    <location>
        <begin position="123"/>
        <end position="174"/>
    </location>
</feature>
<feature type="compositionally biased region" description="Low complexity" evidence="1">
    <location>
        <begin position="233"/>
        <end position="244"/>
    </location>
</feature>
<dbReference type="PANTHER" id="PTHR10773:SF19">
    <property type="match status" value="1"/>
</dbReference>
<accession>A0A9P0PGC6</accession>
<dbReference type="Proteomes" id="UP001152888">
    <property type="component" value="Unassembled WGS sequence"/>
</dbReference>
<dbReference type="EMBL" id="CAKOFQ010006882">
    <property type="protein sequence ID" value="CAH1979593.1"/>
    <property type="molecule type" value="Genomic_DNA"/>
</dbReference>
<sequence>MYYFYVQEGRQPQCSYHTYRRVFKSLNLSFHHPKKDQCSLCSSYKEGSTETKAKLEDSFAAHIAERDSVRKKKKDAKESSQENPAVIASAVFDLQQSRKISDSFSLHSNLNYFDDADTDPDFSCPSDDTSASSDSDKDALENVQPSTSKGKKKLSNPSERIRAKMKTARNTGKEYIDRKNKLHLTKFVKPFIHTCRFKCNDKWFEEEEETLSHDEDNSEDDAEYLQEEERYTSGSENSSSSDLLSNHNEVKMDTFGIPSFQILLYGLHEVT</sequence>